<reference evidence="1" key="2">
    <citation type="submission" date="2023-01" db="EMBL/GenBank/DDBJ databases">
        <authorList>
            <person name="Petersen C."/>
        </authorList>
    </citation>
    <scope>NUCLEOTIDE SEQUENCE</scope>
    <source>
        <strain evidence="1">IBT 12815</strain>
    </source>
</reference>
<evidence type="ECO:0000313" key="2">
    <source>
        <dbReference type="Proteomes" id="UP001213799"/>
    </source>
</evidence>
<name>A0AAD6E7B1_9EURO</name>
<dbReference type="AlphaFoldDB" id="A0AAD6E7B1"/>
<dbReference type="Proteomes" id="UP001213799">
    <property type="component" value="Unassembled WGS sequence"/>
</dbReference>
<evidence type="ECO:0000313" key="1">
    <source>
        <dbReference type="EMBL" id="KAJ5603390.1"/>
    </source>
</evidence>
<keyword evidence="2" id="KW-1185">Reference proteome</keyword>
<accession>A0AAD6E7B1</accession>
<dbReference type="EMBL" id="JAQJAE010000003">
    <property type="protein sequence ID" value="KAJ5603390.1"/>
    <property type="molecule type" value="Genomic_DNA"/>
</dbReference>
<comment type="caution">
    <text evidence="1">The sequence shown here is derived from an EMBL/GenBank/DDBJ whole genome shotgun (WGS) entry which is preliminary data.</text>
</comment>
<protein>
    <submittedName>
        <fullName evidence="1">Uncharacterized protein</fullName>
    </submittedName>
</protein>
<gene>
    <name evidence="1" type="ORF">N7537_006346</name>
</gene>
<reference evidence="1" key="1">
    <citation type="journal article" date="2023" name="IMA Fungus">
        <title>Comparative genomic study of the Penicillium genus elucidates a diverse pangenome and 15 lateral gene transfer events.</title>
        <authorList>
            <person name="Petersen C."/>
            <person name="Sorensen T."/>
            <person name="Nielsen M.R."/>
            <person name="Sondergaard T.E."/>
            <person name="Sorensen J.L."/>
            <person name="Fitzpatrick D.A."/>
            <person name="Frisvad J.C."/>
            <person name="Nielsen K.L."/>
        </authorList>
    </citation>
    <scope>NUCLEOTIDE SEQUENCE</scope>
    <source>
        <strain evidence="1">IBT 12815</strain>
    </source>
</reference>
<dbReference type="GeneID" id="81587645"/>
<proteinExistence type="predicted"/>
<dbReference type="RefSeq" id="XP_056753188.1">
    <property type="nucleotide sequence ID" value="XM_056897403.1"/>
</dbReference>
<organism evidence="1 2">
    <name type="scientific">Penicillium hordei</name>
    <dbReference type="NCBI Taxonomy" id="40994"/>
    <lineage>
        <taxon>Eukaryota</taxon>
        <taxon>Fungi</taxon>
        <taxon>Dikarya</taxon>
        <taxon>Ascomycota</taxon>
        <taxon>Pezizomycotina</taxon>
        <taxon>Eurotiomycetes</taxon>
        <taxon>Eurotiomycetidae</taxon>
        <taxon>Eurotiales</taxon>
        <taxon>Aspergillaceae</taxon>
        <taxon>Penicillium</taxon>
    </lineage>
</organism>
<sequence>MAAPSGNQYNRKLASWGIRKYFSGSDWASVSSVKRKRSQEGKDSDFAFYGRKITRQKLEKEIARHVPLSRSWCSSEKDVLPDYITVSTPLAESMGISRKFLLRNLPWYDYTQEIQALGKSLAATYNLFRTAL</sequence>